<evidence type="ECO:0000313" key="3">
    <source>
        <dbReference type="Proteomes" id="UP000471026"/>
    </source>
</evidence>
<protein>
    <submittedName>
        <fullName evidence="2">DUF4267 domain-containing protein</fullName>
    </submittedName>
</protein>
<comment type="caution">
    <text evidence="2">The sequence shown here is derived from an EMBL/GenBank/DDBJ whole genome shotgun (WGS) entry which is preliminary data.</text>
</comment>
<sequence>MQAAGLGITALAGAAIAALGVLYLVRPRMVAASFGLPVLPHGEATPWLRIKGVRDVTAGIAAGVLLLMAPPDVIGWVLLAFTLIPVGDATVVLSARGKASAAWGVHGTTAALMLVGAIVLIGSS</sequence>
<keyword evidence="1" id="KW-0812">Transmembrane</keyword>
<feature type="transmembrane region" description="Helical" evidence="1">
    <location>
        <begin position="101"/>
        <end position="121"/>
    </location>
</feature>
<evidence type="ECO:0000313" key="2">
    <source>
        <dbReference type="EMBL" id="NDO78932.1"/>
    </source>
</evidence>
<name>A0A6N9R093_9MICC</name>
<feature type="transmembrane region" description="Helical" evidence="1">
    <location>
        <begin position="6"/>
        <end position="25"/>
    </location>
</feature>
<proteinExistence type="predicted"/>
<dbReference type="Proteomes" id="UP000471026">
    <property type="component" value="Unassembled WGS sequence"/>
</dbReference>
<accession>A0A6N9R093</accession>
<dbReference type="Pfam" id="PF14087">
    <property type="entry name" value="DUF4267"/>
    <property type="match status" value="1"/>
</dbReference>
<dbReference type="InterPro" id="IPR025363">
    <property type="entry name" value="DUF4267"/>
</dbReference>
<organism evidence="2 3">
    <name type="scientific">Kocuria marina subsp. indica</name>
    <dbReference type="NCBI Taxonomy" id="1049583"/>
    <lineage>
        <taxon>Bacteria</taxon>
        <taxon>Bacillati</taxon>
        <taxon>Actinomycetota</taxon>
        <taxon>Actinomycetes</taxon>
        <taxon>Micrococcales</taxon>
        <taxon>Micrococcaceae</taxon>
        <taxon>Kocuria</taxon>
    </lineage>
</organism>
<keyword evidence="1" id="KW-0472">Membrane</keyword>
<reference evidence="2 3" key="1">
    <citation type="submission" date="2019-11" db="EMBL/GenBank/DDBJ databases">
        <title>Draft genome sequence of Kocuria indica DP-K7, a methyl red degrading Actinobacterium.</title>
        <authorList>
            <person name="Kumaran S."/>
            <person name="Tischler D."/>
            <person name="Ngo A.C.R."/>
            <person name="Schultes F."/>
        </authorList>
    </citation>
    <scope>NUCLEOTIDE SEQUENCE [LARGE SCALE GENOMIC DNA]</scope>
    <source>
        <strain evidence="2 3">DP-K7</strain>
    </source>
</reference>
<gene>
    <name evidence="2" type="ORF">GKZ75_12035</name>
</gene>
<dbReference type="AlphaFoldDB" id="A0A6N9R093"/>
<keyword evidence="1" id="KW-1133">Transmembrane helix</keyword>
<dbReference type="EMBL" id="WMHZ01000021">
    <property type="protein sequence ID" value="NDO78932.1"/>
    <property type="molecule type" value="Genomic_DNA"/>
</dbReference>
<dbReference type="RefSeq" id="WP_162230233.1">
    <property type="nucleotide sequence ID" value="NZ_WMHZ01000021.1"/>
</dbReference>
<evidence type="ECO:0000256" key="1">
    <source>
        <dbReference type="SAM" id="Phobius"/>
    </source>
</evidence>